<dbReference type="AlphaFoldDB" id="A0A0R2B504"/>
<dbReference type="EMBL" id="AYYN01000176">
    <property type="protein sequence ID" value="KRM70236.1"/>
    <property type="molecule type" value="Genomic_DNA"/>
</dbReference>
<evidence type="ECO:0000313" key="3">
    <source>
        <dbReference type="Proteomes" id="UP000051612"/>
    </source>
</evidence>
<accession>A0A0R2B504</accession>
<sequence>MEEKTMAKITKLKRYKNDFEKAKTQMEKKKEELQKAETEIFSSYGRLKFEELQLKNGSRKLDIDEVILEQIAFNKELKNKLREEKKVAQANQKNDFPPHQN</sequence>
<comment type="caution">
    <text evidence="2">The sequence shown here is derived from an EMBL/GenBank/DDBJ whole genome shotgun (WGS) entry which is preliminary data.</text>
</comment>
<dbReference type="PATRIC" id="fig|1423772.3.peg.1876"/>
<dbReference type="Proteomes" id="UP000051612">
    <property type="component" value="Unassembled WGS sequence"/>
</dbReference>
<protein>
    <submittedName>
        <fullName evidence="2">Uncharacterized protein</fullName>
    </submittedName>
</protein>
<reference evidence="2 3" key="1">
    <citation type="journal article" date="2015" name="Genome Announc.">
        <title>Expanding the biotechnology potential of lactobacilli through comparative genomics of 213 strains and associated genera.</title>
        <authorList>
            <person name="Sun Z."/>
            <person name="Harris H.M."/>
            <person name="McCann A."/>
            <person name="Guo C."/>
            <person name="Argimon S."/>
            <person name="Zhang W."/>
            <person name="Yang X."/>
            <person name="Jeffery I.B."/>
            <person name="Cooney J.C."/>
            <person name="Kagawa T.F."/>
            <person name="Liu W."/>
            <person name="Song Y."/>
            <person name="Salvetti E."/>
            <person name="Wrobel A."/>
            <person name="Rasinkangas P."/>
            <person name="Parkhill J."/>
            <person name="Rea M.C."/>
            <person name="O'Sullivan O."/>
            <person name="Ritari J."/>
            <person name="Douillard F.P."/>
            <person name="Paul Ross R."/>
            <person name="Yang R."/>
            <person name="Briner A.E."/>
            <person name="Felis G.E."/>
            <person name="de Vos W.M."/>
            <person name="Barrangou R."/>
            <person name="Klaenhammer T.R."/>
            <person name="Caufield P.W."/>
            <person name="Cui Y."/>
            <person name="Zhang H."/>
            <person name="O'Toole P.W."/>
        </authorList>
    </citation>
    <scope>NUCLEOTIDE SEQUENCE [LARGE SCALE GENOMIC DNA]</scope>
    <source>
        <strain evidence="2 3">DSM 20452</strain>
    </source>
</reference>
<evidence type="ECO:0000313" key="2">
    <source>
        <dbReference type="EMBL" id="KRM70236.1"/>
    </source>
</evidence>
<keyword evidence="1" id="KW-0175">Coiled coil</keyword>
<evidence type="ECO:0000256" key="1">
    <source>
        <dbReference type="SAM" id="Coils"/>
    </source>
</evidence>
<organism evidence="2 3">
    <name type="scientific">Ligilactobacillus murinus DSM 20452 = NBRC 14221</name>
    <dbReference type="NCBI Taxonomy" id="1423772"/>
    <lineage>
        <taxon>Bacteria</taxon>
        <taxon>Bacillati</taxon>
        <taxon>Bacillota</taxon>
        <taxon>Bacilli</taxon>
        <taxon>Lactobacillales</taxon>
        <taxon>Lactobacillaceae</taxon>
        <taxon>Ligilactobacillus</taxon>
    </lineage>
</organism>
<name>A0A0R2B504_9LACO</name>
<proteinExistence type="predicted"/>
<gene>
    <name evidence="2" type="ORF">FC48_GL001761</name>
</gene>
<feature type="coiled-coil region" evidence="1">
    <location>
        <begin position="12"/>
        <end position="39"/>
    </location>
</feature>